<keyword evidence="6" id="KW-1185">Reference proteome</keyword>
<dbReference type="GO" id="GO:0047274">
    <property type="term" value="F:galactinol-sucrose galactosyltransferase activity"/>
    <property type="evidence" value="ECO:0007669"/>
    <property type="project" value="UniProtKB-EC"/>
</dbReference>
<proteinExistence type="inferred from homology"/>
<evidence type="ECO:0000256" key="1">
    <source>
        <dbReference type="ARBA" id="ARBA00001255"/>
    </source>
</evidence>
<dbReference type="Pfam" id="PF05691">
    <property type="entry name" value="Raffinose_syn"/>
    <property type="match status" value="1"/>
</dbReference>
<comment type="similarity">
    <text evidence="2">Belongs to the glycosyl hydrolases 36 family.</text>
</comment>
<sequence>MTEPTFISGADGNEVFQAKYIPKQKPPTALDHPSMKAYISTFPALGQITLIDKNTTIFTALLEIDSSRASEPWQISLWHSEGSQWQEVPMDPLRDEKAQPTALQPSMKSEDGHLTRLYFTTPLAIHLPTSFTVKFRSSPDHAWKWVKDHQGTFDGTIIMKSVTSQDAISSELKDYVEGLDPAFKTKNYRSQSPGTTLWTVEVPVEAADGEKSTIKEVKFGLPWGQGKFSRWFALIRIWSPWLAPRQGKSVFGLDKEAVTSISGVNDVMTTFKNDEGGNVVLRVRIRNDGTGEGTSQVLVGLGDDFESANAAVMYHARGIVAAAQTTTGEVQKELEALKTGNEQTKVWAENWYDGLTYCTWNALGQRLTEDKILDAVETLAKNKINVTNFIIDDNWQAIDYRGHGQFQHGWSEFEAEREAFPNGLKHTVQKIREKQPSIQHVAVWHAILGYWGGLDPEGKIAKTYKTVEVVREDALRRNLPLGGKMTVVAKEDVPRFYDDFYKFLSASGIDAVKTDAQFMLDTFESAKARSRAVTGTGMIGAFNVSGRPLSELVPLSKFPGVVEAQLGMVSKPMEVVDKSSLIYISLEVRGYDILSAYPLRGFVDEKHNETTWVANLGLLGKMAGAAAVVATQITKLGNGKIFVDTNLKALGVLVHTMSVSSTSKYVLEIDVEKAWKELDLEAGWSNEVEIKIHINPA</sequence>
<evidence type="ECO:0000256" key="2">
    <source>
        <dbReference type="ARBA" id="ARBA00007240"/>
    </source>
</evidence>
<dbReference type="GO" id="GO:0004557">
    <property type="term" value="F:alpha-galactosidase activity"/>
    <property type="evidence" value="ECO:0007669"/>
    <property type="project" value="UniProtKB-EC"/>
</dbReference>
<dbReference type="InterPro" id="IPR013785">
    <property type="entry name" value="Aldolase_TIM"/>
</dbReference>
<organism evidence="5 6">
    <name type="scientific">Glarea lozoyensis (strain ATCC 74030 / MF5533)</name>
    <dbReference type="NCBI Taxonomy" id="1104152"/>
    <lineage>
        <taxon>Eukaryota</taxon>
        <taxon>Fungi</taxon>
        <taxon>Dikarya</taxon>
        <taxon>Ascomycota</taxon>
        <taxon>Pezizomycotina</taxon>
        <taxon>Leotiomycetes</taxon>
        <taxon>Helotiales</taxon>
        <taxon>Helotiaceae</taxon>
        <taxon>Glarea</taxon>
    </lineage>
</organism>
<keyword evidence="3" id="KW-0119">Carbohydrate metabolism</keyword>
<dbReference type="Proteomes" id="UP000005446">
    <property type="component" value="Unassembled WGS sequence"/>
</dbReference>
<comment type="catalytic activity">
    <reaction evidence="4">
        <text>alpha-D-galactosyl-(1-&gt;3)-1D-myo-inositol + sucrose = raffinose + myo-inositol</text>
        <dbReference type="Rhea" id="RHEA:20161"/>
        <dbReference type="ChEBI" id="CHEBI:16634"/>
        <dbReference type="ChEBI" id="CHEBI:17268"/>
        <dbReference type="ChEBI" id="CHEBI:17505"/>
        <dbReference type="ChEBI" id="CHEBI:17992"/>
        <dbReference type="EC" id="2.4.1.82"/>
    </reaction>
</comment>
<dbReference type="EMBL" id="AGUE01000044">
    <property type="protein sequence ID" value="EHL01868.1"/>
    <property type="molecule type" value="Genomic_DNA"/>
</dbReference>
<dbReference type="Gene3D" id="3.20.20.70">
    <property type="entry name" value="Aldolase class I"/>
    <property type="match status" value="1"/>
</dbReference>
<dbReference type="OrthoDB" id="4664297at2759"/>
<dbReference type="HOGENOM" id="CLU_006630_0_0_1"/>
<dbReference type="SUPFAM" id="SSF51445">
    <property type="entry name" value="(Trans)glycosidases"/>
    <property type="match status" value="1"/>
</dbReference>
<dbReference type="InterPro" id="IPR017853">
    <property type="entry name" value="GH"/>
</dbReference>
<comment type="caution">
    <text evidence="5">The sequence shown here is derived from an EMBL/GenBank/DDBJ whole genome shotgun (WGS) entry which is preliminary data.</text>
</comment>
<dbReference type="PANTHER" id="PTHR31268">
    <property type="match status" value="1"/>
</dbReference>
<dbReference type="InterPro" id="IPR008811">
    <property type="entry name" value="Glycosyl_hydrolases_36"/>
</dbReference>
<evidence type="ECO:0000256" key="3">
    <source>
        <dbReference type="ARBA" id="ARBA00023277"/>
    </source>
</evidence>
<evidence type="ECO:0000313" key="6">
    <source>
        <dbReference type="Proteomes" id="UP000005446"/>
    </source>
</evidence>
<accession>H0EI75</accession>
<dbReference type="PANTHER" id="PTHR31268:SF32">
    <property type="entry name" value="GALACTINOL--SUCROSE GALACTOSYLTRANSFERASE 2-RELATED"/>
    <property type="match status" value="1"/>
</dbReference>
<reference evidence="5 6" key="1">
    <citation type="journal article" date="2012" name="Eukaryot. Cell">
        <title>Genome sequence of the fungus Glarea lozoyensis: the first genome sequence of a species from the Helotiaceae family.</title>
        <authorList>
            <person name="Youssar L."/>
            <person name="Gruening B.A."/>
            <person name="Erxleben A."/>
            <person name="Guenther S."/>
            <person name="Huettel W."/>
        </authorList>
    </citation>
    <scope>NUCLEOTIDE SEQUENCE [LARGE SCALE GENOMIC DNA]</scope>
    <source>
        <strain evidence="6">ATCC 74030 / MF5533</strain>
    </source>
</reference>
<comment type="catalytic activity">
    <reaction evidence="1">
        <text>Hydrolysis of terminal, non-reducing alpha-D-galactose residues in alpha-D-galactosides, including galactose oligosaccharides, galactomannans and galactolipids.</text>
        <dbReference type="EC" id="3.2.1.22"/>
    </reaction>
</comment>
<keyword evidence="5" id="KW-0808">Transferase</keyword>
<keyword evidence="5" id="KW-0328">Glycosyltransferase</keyword>
<name>H0EI75_GLAL7</name>
<gene>
    <name evidence="5" type="ORF">M7I_2225</name>
</gene>
<evidence type="ECO:0000256" key="4">
    <source>
        <dbReference type="ARBA" id="ARBA00049426"/>
    </source>
</evidence>
<dbReference type="InParanoid" id="H0EI75"/>
<evidence type="ECO:0000313" key="5">
    <source>
        <dbReference type="EMBL" id="EHL01868.1"/>
    </source>
</evidence>
<protein>
    <submittedName>
        <fullName evidence="5">Putative galactinol--sucrose galactosyltransferase 6</fullName>
    </submittedName>
</protein>
<dbReference type="AlphaFoldDB" id="H0EI75"/>